<dbReference type="AlphaFoldDB" id="A0A3P5Y076"/>
<name>A0A3P5Y076_BRACM</name>
<evidence type="ECO:0000313" key="1">
    <source>
        <dbReference type="EMBL" id="VDC60496.1"/>
    </source>
</evidence>
<dbReference type="EMBL" id="LR031568">
    <property type="protein sequence ID" value="VDC60496.1"/>
    <property type="molecule type" value="Genomic_DNA"/>
</dbReference>
<reference evidence="1" key="1">
    <citation type="submission" date="2018-11" db="EMBL/GenBank/DDBJ databases">
        <authorList>
            <consortium name="Genoscope - CEA"/>
            <person name="William W."/>
        </authorList>
    </citation>
    <scope>NUCLEOTIDE SEQUENCE</scope>
</reference>
<gene>
    <name evidence="1" type="ORF">BRAA09T38107Z</name>
</gene>
<accession>A0A3P5Y076</accession>
<sequence>MGDRSFNTFIKHSQLRFSKKKNTSAKITNLVMLRPKKITMTKWSSQQKKI</sequence>
<organism evidence="1">
    <name type="scientific">Brassica campestris</name>
    <name type="common">Field mustard</name>
    <dbReference type="NCBI Taxonomy" id="3711"/>
    <lineage>
        <taxon>Eukaryota</taxon>
        <taxon>Viridiplantae</taxon>
        <taxon>Streptophyta</taxon>
        <taxon>Embryophyta</taxon>
        <taxon>Tracheophyta</taxon>
        <taxon>Spermatophyta</taxon>
        <taxon>Magnoliopsida</taxon>
        <taxon>eudicotyledons</taxon>
        <taxon>Gunneridae</taxon>
        <taxon>Pentapetalae</taxon>
        <taxon>rosids</taxon>
        <taxon>malvids</taxon>
        <taxon>Brassicales</taxon>
        <taxon>Brassicaceae</taxon>
        <taxon>Brassiceae</taxon>
        <taxon>Brassica</taxon>
    </lineage>
</organism>
<protein>
    <submittedName>
        <fullName evidence="1">Uncharacterized protein</fullName>
    </submittedName>
</protein>
<proteinExistence type="predicted"/>